<feature type="transmembrane region" description="Helical" evidence="2">
    <location>
        <begin position="172"/>
        <end position="191"/>
    </location>
</feature>
<evidence type="ECO:0000256" key="2">
    <source>
        <dbReference type="SAM" id="Phobius"/>
    </source>
</evidence>
<feature type="compositionally biased region" description="Basic and acidic residues" evidence="1">
    <location>
        <begin position="1"/>
        <end position="11"/>
    </location>
</feature>
<keyword evidence="2" id="KW-0472">Membrane</keyword>
<feature type="transmembrane region" description="Helical" evidence="2">
    <location>
        <begin position="342"/>
        <end position="361"/>
    </location>
</feature>
<feature type="transmembrane region" description="Helical" evidence="2">
    <location>
        <begin position="373"/>
        <end position="397"/>
    </location>
</feature>
<dbReference type="RefSeq" id="WP_261988648.1">
    <property type="nucleotide sequence ID" value="NZ_CP120983.1"/>
</dbReference>
<gene>
    <name evidence="3" type="ORF">P8A20_12270</name>
</gene>
<proteinExistence type="predicted"/>
<feature type="transmembrane region" description="Helical" evidence="2">
    <location>
        <begin position="313"/>
        <end position="330"/>
    </location>
</feature>
<dbReference type="Proteomes" id="UP001224433">
    <property type="component" value="Chromosome"/>
</dbReference>
<feature type="transmembrane region" description="Helical" evidence="2">
    <location>
        <begin position="282"/>
        <end position="301"/>
    </location>
</feature>
<evidence type="ECO:0000313" key="3">
    <source>
        <dbReference type="EMBL" id="WLQ64321.1"/>
    </source>
</evidence>
<protein>
    <recommendedName>
        <fullName evidence="5">Integral membrane protein</fullName>
    </recommendedName>
</protein>
<accession>A0ABY9JE93</accession>
<feature type="region of interest" description="Disordered" evidence="1">
    <location>
        <begin position="1"/>
        <end position="35"/>
    </location>
</feature>
<feature type="transmembrane region" description="Helical" evidence="2">
    <location>
        <begin position="140"/>
        <end position="160"/>
    </location>
</feature>
<evidence type="ECO:0000313" key="4">
    <source>
        <dbReference type="Proteomes" id="UP001224433"/>
    </source>
</evidence>
<name>A0ABY9JE93_9ACTN</name>
<evidence type="ECO:0008006" key="5">
    <source>
        <dbReference type="Google" id="ProtNLM"/>
    </source>
</evidence>
<evidence type="ECO:0000256" key="1">
    <source>
        <dbReference type="SAM" id="MobiDB-lite"/>
    </source>
</evidence>
<keyword evidence="4" id="KW-1185">Reference proteome</keyword>
<feature type="transmembrane region" description="Helical" evidence="2">
    <location>
        <begin position="198"/>
        <end position="218"/>
    </location>
</feature>
<sequence>MRDATNGHDHGGVPMGGPAEAPAEGSGSGPVDEGPWAVRSAVRAPEIAYRPARRAAVRRGPADPVKVLMHRHRDLCERAVDPLEIAAGLEAHGLTDRTAARYRHRDVFSLAEELYARVPAAGRSARAHDPRPRRDKEARAGWTLTALLPGAACLATAGALRATEGVLGGGARFAVTAAGALLVLAGLRLCLRAGPLRAPAGAGGVSLYVCWLLGYAVYGDNLIDQVISGGPDGHWTAAPAPLLGLSLALAPAAWCAHLFAAHARHRLAGSHGLSEFGAGVRPVLFGVLALFLCATTALLYLAGLGHPGPGTGLTGPAALGALLLLARLLTVHGFPEPAATGLAAACAVEVAAPFLVLAGRLPGLGLLSRPVDAVVAAAGPGGVAVLACGIAASGLLVHASVTLTRASAHASA</sequence>
<keyword evidence="2" id="KW-0812">Transmembrane</keyword>
<organism evidence="3 4">
    <name type="scientific">Streptomyces glycanivorans</name>
    <dbReference type="NCBI Taxonomy" id="3033808"/>
    <lineage>
        <taxon>Bacteria</taxon>
        <taxon>Bacillati</taxon>
        <taxon>Actinomycetota</taxon>
        <taxon>Actinomycetes</taxon>
        <taxon>Kitasatosporales</taxon>
        <taxon>Streptomycetaceae</taxon>
        <taxon>Streptomyces</taxon>
    </lineage>
</organism>
<dbReference type="EMBL" id="CP120983">
    <property type="protein sequence ID" value="WLQ64321.1"/>
    <property type="molecule type" value="Genomic_DNA"/>
</dbReference>
<feature type="transmembrane region" description="Helical" evidence="2">
    <location>
        <begin position="238"/>
        <end position="261"/>
    </location>
</feature>
<keyword evidence="2" id="KW-1133">Transmembrane helix</keyword>
<reference evidence="3 4" key="1">
    <citation type="submission" date="2023-03" db="EMBL/GenBank/DDBJ databases">
        <title>Isolation and description of six Streptomyces strains from soil environments, able to metabolize different microbial glucans.</title>
        <authorList>
            <person name="Widen T."/>
            <person name="Larsbrink J."/>
        </authorList>
    </citation>
    <scope>NUCLEOTIDE SEQUENCE [LARGE SCALE GENOMIC DNA]</scope>
    <source>
        <strain evidence="3 4">Alt3</strain>
    </source>
</reference>
<feature type="compositionally biased region" description="Low complexity" evidence="1">
    <location>
        <begin position="16"/>
        <end position="25"/>
    </location>
</feature>